<dbReference type="OrthoDB" id="9939852at2759"/>
<proteinExistence type="predicted"/>
<dbReference type="GeneID" id="119739822"/>
<dbReference type="InterPro" id="IPR034608">
    <property type="entry name" value="CCDC125"/>
</dbReference>
<protein>
    <recommendedName>
        <fullName evidence="5">Coiled-coil domain-containing protein 125</fullName>
    </recommendedName>
</protein>
<dbReference type="OMA" id="MLQKTME"/>
<name>A0A914B3E5_PATMI</name>
<organism evidence="3 4">
    <name type="scientific">Patiria miniata</name>
    <name type="common">Bat star</name>
    <name type="synonym">Asterina miniata</name>
    <dbReference type="NCBI Taxonomy" id="46514"/>
    <lineage>
        <taxon>Eukaryota</taxon>
        <taxon>Metazoa</taxon>
        <taxon>Echinodermata</taxon>
        <taxon>Eleutherozoa</taxon>
        <taxon>Asterozoa</taxon>
        <taxon>Asteroidea</taxon>
        <taxon>Valvatacea</taxon>
        <taxon>Valvatida</taxon>
        <taxon>Asterinidae</taxon>
        <taxon>Patiria</taxon>
    </lineage>
</organism>
<accession>A0A914B3E5</accession>
<feature type="region of interest" description="Disordered" evidence="2">
    <location>
        <begin position="1"/>
        <end position="29"/>
    </location>
</feature>
<feature type="coiled-coil region" evidence="1">
    <location>
        <begin position="354"/>
        <end position="388"/>
    </location>
</feature>
<dbReference type="Proteomes" id="UP000887568">
    <property type="component" value="Unplaced"/>
</dbReference>
<dbReference type="PANTHER" id="PTHR28616">
    <property type="entry name" value="COILED-COIL DOMAIN-CONTAINING PROTEIN 125"/>
    <property type="match status" value="1"/>
</dbReference>
<keyword evidence="1" id="KW-0175">Coiled coil</keyword>
<feature type="region of interest" description="Disordered" evidence="2">
    <location>
        <begin position="100"/>
        <end position="126"/>
    </location>
</feature>
<evidence type="ECO:0000256" key="2">
    <source>
        <dbReference type="SAM" id="MobiDB-lite"/>
    </source>
</evidence>
<evidence type="ECO:0008006" key="5">
    <source>
        <dbReference type="Google" id="ProtNLM"/>
    </source>
</evidence>
<feature type="region of interest" description="Disordered" evidence="2">
    <location>
        <begin position="410"/>
        <end position="457"/>
    </location>
</feature>
<evidence type="ECO:0000256" key="1">
    <source>
        <dbReference type="SAM" id="Coils"/>
    </source>
</evidence>
<dbReference type="GO" id="GO:0005737">
    <property type="term" value="C:cytoplasm"/>
    <property type="evidence" value="ECO:0007669"/>
    <property type="project" value="TreeGrafter"/>
</dbReference>
<feature type="compositionally biased region" description="Basic and acidic residues" evidence="2">
    <location>
        <begin position="410"/>
        <end position="420"/>
    </location>
</feature>
<reference evidence="3" key="1">
    <citation type="submission" date="2022-11" db="UniProtKB">
        <authorList>
            <consortium name="EnsemblMetazoa"/>
        </authorList>
    </citation>
    <scope>IDENTIFICATION</scope>
</reference>
<feature type="coiled-coil region" evidence="1">
    <location>
        <begin position="177"/>
        <end position="211"/>
    </location>
</feature>
<dbReference type="GO" id="GO:0035024">
    <property type="term" value="P:negative regulation of Rho protein signal transduction"/>
    <property type="evidence" value="ECO:0007669"/>
    <property type="project" value="TreeGrafter"/>
</dbReference>
<evidence type="ECO:0000313" key="3">
    <source>
        <dbReference type="EnsemblMetazoa" id="XP_038070835.1"/>
    </source>
</evidence>
<dbReference type="EnsemblMetazoa" id="XM_038214907.1">
    <property type="protein sequence ID" value="XP_038070835.1"/>
    <property type="gene ID" value="LOC119739822"/>
</dbReference>
<dbReference type="PANTHER" id="PTHR28616:SF1">
    <property type="entry name" value="COILED-COIL DOMAIN-CONTAINING PROTEIN 125"/>
    <property type="match status" value="1"/>
</dbReference>
<evidence type="ECO:0000313" key="4">
    <source>
        <dbReference type="Proteomes" id="UP000887568"/>
    </source>
</evidence>
<dbReference type="RefSeq" id="XP_038070835.1">
    <property type="nucleotide sequence ID" value="XM_038214907.1"/>
</dbReference>
<keyword evidence="4" id="KW-1185">Reference proteome</keyword>
<sequence>MATKKRLSSGVSLDPDESESQADDVHSFTDGDLGFGHGLKPGAVSYVPGAGEADVDVFAGGDGVRDLGLGLGLQSLNRIFSVDGEEFTTLRRHSAPQISPDGVHNHQQAQAEQSDECFHGNHHPRPRSRTGFLEGLRAFMLRSATLRHFLANSGSGSGDGGNGMWTREHQNDLCIQLEAATQEVNVLQSELEAARKQLDSKYRAIKILQSQAVMINKEKTKSVQQAGSMKKSLEHEVNSLQFDLSTSQECAMLSQQTWADRFNRVCVENETLIATLRARSEQVRRTQLEKHALMRERDELLAMMDAKEHLQYDRHKSSTSDAYLHNSLAQQFGVLGACLCRGSKPEPCGCAKAAARLKKENDLLKDEVDELRQNLEAVTLKADSFTKAFDHQLDQNSLLCQQIQRLCHDEKKSQRRDKSISGRKNRGTQNGCIERNDNYRSGSVRTDDSSDQFTSSDTSASCRSVAVQVSQPLPDLIGTLADLLNDKTEALAHQRLVAKMLARKTQELEKTMKQLSEYNQR</sequence>
<dbReference type="GO" id="GO:2000146">
    <property type="term" value="P:negative regulation of cell motility"/>
    <property type="evidence" value="ECO:0007669"/>
    <property type="project" value="TreeGrafter"/>
</dbReference>
<dbReference type="AlphaFoldDB" id="A0A914B3E5"/>